<dbReference type="Proteomes" id="UP000253728">
    <property type="component" value="Unassembled WGS sequence"/>
</dbReference>
<evidence type="ECO:0000313" key="2">
    <source>
        <dbReference type="EMBL" id="SSZ30372.1"/>
    </source>
</evidence>
<keyword evidence="1" id="KW-0472">Membrane</keyword>
<dbReference type="EMBL" id="UFSP01000004">
    <property type="protein sequence ID" value="SSZ30372.1"/>
    <property type="molecule type" value="Genomic_DNA"/>
</dbReference>
<proteinExistence type="predicted"/>
<keyword evidence="1" id="KW-0812">Transmembrane</keyword>
<organism evidence="2 3">
    <name type="scientific">Aggregatibacter aphrophilus</name>
    <name type="common">Haemophilus aphrophilus</name>
    <dbReference type="NCBI Taxonomy" id="732"/>
    <lineage>
        <taxon>Bacteria</taxon>
        <taxon>Pseudomonadati</taxon>
        <taxon>Pseudomonadota</taxon>
        <taxon>Gammaproteobacteria</taxon>
        <taxon>Pasteurellales</taxon>
        <taxon>Pasteurellaceae</taxon>
        <taxon>Aggregatibacter</taxon>
    </lineage>
</organism>
<dbReference type="Pfam" id="PF04964">
    <property type="entry name" value="Flp_Fap"/>
    <property type="match status" value="1"/>
</dbReference>
<dbReference type="GeneID" id="49635233"/>
<sequence length="76" mass="8302">MSTLLGYLYFKVIFSFRMFYQDQRGITSVEYGLIAVAVAVFVVAVLSGDHSFVKAMSSKFSDLTTIVSGAMVSKSS</sequence>
<protein>
    <submittedName>
        <fullName evidence="2">Flp pilus assembly protein, pilin Flp</fullName>
    </submittedName>
</protein>
<evidence type="ECO:0000313" key="3">
    <source>
        <dbReference type="Proteomes" id="UP000253728"/>
    </source>
</evidence>
<reference evidence="2 3" key="1">
    <citation type="submission" date="2018-06" db="EMBL/GenBank/DDBJ databases">
        <authorList>
            <consortium name="Pathogen Informatics"/>
            <person name="Doyle S."/>
        </authorList>
    </citation>
    <scope>NUCLEOTIDE SEQUENCE [LARGE SCALE GENOMIC DNA]</scope>
    <source>
        <strain evidence="2 3">NCTC5908</strain>
    </source>
</reference>
<keyword evidence="1" id="KW-1133">Transmembrane helix</keyword>
<dbReference type="InterPro" id="IPR007047">
    <property type="entry name" value="Flp_Fap"/>
</dbReference>
<evidence type="ECO:0000256" key="1">
    <source>
        <dbReference type="SAM" id="Phobius"/>
    </source>
</evidence>
<dbReference type="RefSeq" id="WP_032995271.1">
    <property type="nucleotide sequence ID" value="NZ_MAQF01000023.1"/>
</dbReference>
<gene>
    <name evidence="2" type="ORF">NCTC5908_02199</name>
</gene>
<accession>A0A336NBV0</accession>
<name>A0A336NBV0_AGGAP</name>
<feature type="transmembrane region" description="Helical" evidence="1">
    <location>
        <begin position="31"/>
        <end position="48"/>
    </location>
</feature>
<dbReference type="AlphaFoldDB" id="A0A336NBV0"/>